<dbReference type="AlphaFoldDB" id="A0A0F9KF33"/>
<comment type="caution">
    <text evidence="1">The sequence shown here is derived from an EMBL/GenBank/DDBJ whole genome shotgun (WGS) entry which is preliminary data.</text>
</comment>
<protein>
    <submittedName>
        <fullName evidence="1">Uncharacterized protein</fullName>
    </submittedName>
</protein>
<reference evidence="1" key="1">
    <citation type="journal article" date="2015" name="Nature">
        <title>Complex archaea that bridge the gap between prokaryotes and eukaryotes.</title>
        <authorList>
            <person name="Spang A."/>
            <person name="Saw J.H."/>
            <person name="Jorgensen S.L."/>
            <person name="Zaremba-Niedzwiedzka K."/>
            <person name="Martijn J."/>
            <person name="Lind A.E."/>
            <person name="van Eijk R."/>
            <person name="Schleper C."/>
            <person name="Guy L."/>
            <person name="Ettema T.J."/>
        </authorList>
    </citation>
    <scope>NUCLEOTIDE SEQUENCE</scope>
</reference>
<sequence>MTNKKFIRFDFLEKKPKTMIYAVVNIKYGNTLGIIKWHPAWRKYCFFAEGNTIYDVGCLDDIKNFIQNLMDKRKLGNEIHDSLMDATDIFKEKNTCD</sequence>
<accession>A0A0F9KF33</accession>
<gene>
    <name evidence="1" type="ORF">LCGC14_1642310</name>
</gene>
<proteinExistence type="predicted"/>
<dbReference type="EMBL" id="LAZR01013702">
    <property type="protein sequence ID" value="KKM20758.1"/>
    <property type="molecule type" value="Genomic_DNA"/>
</dbReference>
<organism evidence="1">
    <name type="scientific">marine sediment metagenome</name>
    <dbReference type="NCBI Taxonomy" id="412755"/>
    <lineage>
        <taxon>unclassified sequences</taxon>
        <taxon>metagenomes</taxon>
        <taxon>ecological metagenomes</taxon>
    </lineage>
</organism>
<name>A0A0F9KF33_9ZZZZ</name>
<evidence type="ECO:0000313" key="1">
    <source>
        <dbReference type="EMBL" id="KKM20758.1"/>
    </source>
</evidence>